<feature type="domain" description="SANT" evidence="4">
    <location>
        <begin position="52"/>
        <end position="98"/>
    </location>
</feature>
<keyword evidence="5" id="KW-0418">Kinase</keyword>
<dbReference type="GO" id="GO:0016301">
    <property type="term" value="F:kinase activity"/>
    <property type="evidence" value="ECO:0007669"/>
    <property type="project" value="UniProtKB-KW"/>
</dbReference>
<dbReference type="SUPFAM" id="SSF46689">
    <property type="entry name" value="Homeodomain-like"/>
    <property type="match status" value="1"/>
</dbReference>
<dbReference type="Pfam" id="PF00249">
    <property type="entry name" value="Myb_DNA-binding"/>
    <property type="match status" value="1"/>
</dbReference>
<evidence type="ECO:0000256" key="1">
    <source>
        <dbReference type="ARBA" id="ARBA00023125"/>
    </source>
</evidence>
<protein>
    <submittedName>
        <fullName evidence="5">TSL-kinase interacting protein 1</fullName>
    </submittedName>
</protein>
<evidence type="ECO:0000256" key="2">
    <source>
        <dbReference type="ARBA" id="ARBA00023242"/>
    </source>
</evidence>
<organism evidence="5 6">
    <name type="scientific">Apostasia shenzhenica</name>
    <dbReference type="NCBI Taxonomy" id="1088818"/>
    <lineage>
        <taxon>Eukaryota</taxon>
        <taxon>Viridiplantae</taxon>
        <taxon>Streptophyta</taxon>
        <taxon>Embryophyta</taxon>
        <taxon>Tracheophyta</taxon>
        <taxon>Spermatophyta</taxon>
        <taxon>Magnoliopsida</taxon>
        <taxon>Liliopsida</taxon>
        <taxon>Asparagales</taxon>
        <taxon>Orchidaceae</taxon>
        <taxon>Apostasioideae</taxon>
        <taxon>Apostasia</taxon>
    </lineage>
</organism>
<dbReference type="FunFam" id="1.10.10.60:FF:000287">
    <property type="entry name" value="TSL-kinase interacting protein 1"/>
    <property type="match status" value="1"/>
</dbReference>
<dbReference type="OrthoDB" id="515799at2759"/>
<feature type="compositionally biased region" description="Polar residues" evidence="3">
    <location>
        <begin position="1"/>
        <end position="32"/>
    </location>
</feature>
<gene>
    <name evidence="5" type="primary">TKI1</name>
    <name evidence="5" type="ORF">AXF42_Ash016277</name>
</gene>
<name>A0A2H9ZX91_9ASPA</name>
<dbReference type="PROSITE" id="PS51293">
    <property type="entry name" value="SANT"/>
    <property type="match status" value="1"/>
</dbReference>
<dbReference type="GO" id="GO:0003682">
    <property type="term" value="F:chromatin binding"/>
    <property type="evidence" value="ECO:0007669"/>
    <property type="project" value="InterPro"/>
</dbReference>
<keyword evidence="6" id="KW-1185">Reference proteome</keyword>
<keyword evidence="2" id="KW-0539">Nucleus</keyword>
<dbReference type="STRING" id="1088818.A0A2H9ZX91"/>
<feature type="region of interest" description="Disordered" evidence="3">
    <location>
        <begin position="619"/>
        <end position="649"/>
    </location>
</feature>
<evidence type="ECO:0000313" key="6">
    <source>
        <dbReference type="Proteomes" id="UP000236161"/>
    </source>
</evidence>
<keyword evidence="1" id="KW-0238">DNA-binding</keyword>
<dbReference type="CDD" id="cd00167">
    <property type="entry name" value="SANT"/>
    <property type="match status" value="1"/>
</dbReference>
<reference evidence="5 6" key="1">
    <citation type="journal article" date="2017" name="Nature">
        <title>The Apostasia genome and the evolution of orchids.</title>
        <authorList>
            <person name="Zhang G.Q."/>
            <person name="Liu K.W."/>
            <person name="Li Z."/>
            <person name="Lohaus R."/>
            <person name="Hsiao Y.Y."/>
            <person name="Niu S.C."/>
            <person name="Wang J.Y."/>
            <person name="Lin Y.C."/>
            <person name="Xu Q."/>
            <person name="Chen L.J."/>
            <person name="Yoshida K."/>
            <person name="Fujiwara S."/>
            <person name="Wang Z.W."/>
            <person name="Zhang Y.Q."/>
            <person name="Mitsuda N."/>
            <person name="Wang M."/>
            <person name="Liu G.H."/>
            <person name="Pecoraro L."/>
            <person name="Huang H.X."/>
            <person name="Xiao X.J."/>
            <person name="Lin M."/>
            <person name="Wu X.Y."/>
            <person name="Wu W.L."/>
            <person name="Chen Y.Y."/>
            <person name="Chang S.B."/>
            <person name="Sakamoto S."/>
            <person name="Ohme-Takagi M."/>
            <person name="Yagi M."/>
            <person name="Zeng S.J."/>
            <person name="Shen C.Y."/>
            <person name="Yeh C.M."/>
            <person name="Luo Y.B."/>
            <person name="Tsai W.C."/>
            <person name="Van de Peer Y."/>
            <person name="Liu Z.J."/>
        </authorList>
    </citation>
    <scope>NUCLEOTIDE SEQUENCE [LARGE SCALE GENOMIC DNA]</scope>
    <source>
        <strain evidence="6">cv. Shenzhen</strain>
        <tissue evidence="5">Stem</tissue>
    </source>
</reference>
<dbReference type="InterPro" id="IPR001005">
    <property type="entry name" value="SANT/Myb"/>
</dbReference>
<dbReference type="GO" id="GO:0005634">
    <property type="term" value="C:nucleus"/>
    <property type="evidence" value="ECO:0007669"/>
    <property type="project" value="TreeGrafter"/>
</dbReference>
<dbReference type="Proteomes" id="UP000236161">
    <property type="component" value="Unassembled WGS sequence"/>
</dbReference>
<evidence type="ECO:0000256" key="3">
    <source>
        <dbReference type="SAM" id="MobiDB-lite"/>
    </source>
</evidence>
<proteinExistence type="predicted"/>
<evidence type="ECO:0000259" key="4">
    <source>
        <dbReference type="PROSITE" id="PS51293"/>
    </source>
</evidence>
<dbReference type="InterPro" id="IPR055315">
    <property type="entry name" value="Cramped-like"/>
</dbReference>
<dbReference type="EMBL" id="KZ453008">
    <property type="protein sequence ID" value="PKA47931.1"/>
    <property type="molecule type" value="Genomic_DNA"/>
</dbReference>
<dbReference type="InterPro" id="IPR009057">
    <property type="entry name" value="Homeodomain-like_sf"/>
</dbReference>
<dbReference type="SMART" id="SM00717">
    <property type="entry name" value="SANT"/>
    <property type="match status" value="1"/>
</dbReference>
<dbReference type="GO" id="GO:0003677">
    <property type="term" value="F:DNA binding"/>
    <property type="evidence" value="ECO:0007669"/>
    <property type="project" value="UniProtKB-KW"/>
</dbReference>
<dbReference type="GO" id="GO:0007389">
    <property type="term" value="P:pattern specification process"/>
    <property type="evidence" value="ECO:0007669"/>
    <property type="project" value="TreeGrafter"/>
</dbReference>
<accession>A0A2H9ZX91</accession>
<dbReference type="AlphaFoldDB" id="A0A2H9ZX91"/>
<dbReference type="PANTHER" id="PTHR21677">
    <property type="entry name" value="CRAMPED PROTEIN"/>
    <property type="match status" value="1"/>
</dbReference>
<sequence>MNPPSQVALRSQAPLSESSPIYDTNNSFQMPSSMAMDDRKPGPKRTRQWAAWTRQEQENFFNALRQVGKNFEKITCRVQSKNKNQVRHYYYRLVRRMNKLLSPGFCLDAKNSKDTNAAMLRWWSLLEKYSCTPSKLHRKPRRFKIFVEALENQLLRDRNKARRKRQCQGQGRLETSSATSLLSRLSEHDICGMKALDADAENIPKGASLKRTMNSNVNFSKGIFSALKATGQKQRAGLLESAAYKRWEKAAIAGVSLVADAAEQLERVTNRVCPIPTGETVMLTRDKLKLQLFPVNDDTRRRLERDGHNPFLELTLSARKRISSVLEHLNRKWGITNVASGELILLPYNPEQDDIAKCQRWSIKDANTTAADVLAAIGSPLFRLRYGLLSEAVSTVGSSELPVAFGFEENIHRDFDANDRMAIDSDTSKTTRPNSTDMSCADVPSSAICGTVEPVTKTKDLPMSFAVSYSGTIEKTEVFETSKKNSGSNFLEADPAVKSSSALLDGEWADSLTNVSVGDLLLEASEVSSPEQNVPCMQQTPISCDSFDAAVAAHSSYHRFSSLESQPPISSIWNAEETCDEFSFRKAPALKSNGLNLTTHSSERSLRDDIHMNAANSMDYLEDPKEPGPSHPSGDEPESANDSTLHNKHDASRDVSLTDFYWPDSLGSLGQLDLDSPFSKFQQDLCFADSTSQSSFNRMLSGSLDIFHNGSALGSDKKDDKLIQIVD</sequence>
<feature type="region of interest" description="Disordered" evidence="3">
    <location>
        <begin position="1"/>
        <end position="46"/>
    </location>
</feature>
<dbReference type="InterPro" id="IPR017884">
    <property type="entry name" value="SANT_dom"/>
</dbReference>
<dbReference type="PANTHER" id="PTHR21677:SF1">
    <property type="entry name" value="PROTEIN CRAMPED-LIKE"/>
    <property type="match status" value="1"/>
</dbReference>
<evidence type="ECO:0000313" key="5">
    <source>
        <dbReference type="EMBL" id="PKA47931.1"/>
    </source>
</evidence>
<dbReference type="Gene3D" id="1.10.10.60">
    <property type="entry name" value="Homeodomain-like"/>
    <property type="match status" value="1"/>
</dbReference>
<keyword evidence="5" id="KW-0808">Transferase</keyword>